<comment type="caution">
    <text evidence="1">The sequence shown here is derived from an EMBL/GenBank/DDBJ whole genome shotgun (WGS) entry which is preliminary data.</text>
</comment>
<proteinExistence type="predicted"/>
<dbReference type="AlphaFoldDB" id="A0A645C7K6"/>
<organism evidence="1">
    <name type="scientific">bioreactor metagenome</name>
    <dbReference type="NCBI Taxonomy" id="1076179"/>
    <lineage>
        <taxon>unclassified sequences</taxon>
        <taxon>metagenomes</taxon>
        <taxon>ecological metagenomes</taxon>
    </lineage>
</organism>
<name>A0A645C7K6_9ZZZZ</name>
<reference evidence="1" key="1">
    <citation type="submission" date="2019-08" db="EMBL/GenBank/DDBJ databases">
        <authorList>
            <person name="Kucharzyk K."/>
            <person name="Murdoch R.W."/>
            <person name="Higgins S."/>
            <person name="Loffler F."/>
        </authorList>
    </citation>
    <scope>NUCLEOTIDE SEQUENCE</scope>
</reference>
<accession>A0A645C7K6</accession>
<dbReference type="EMBL" id="VSSQ01023181">
    <property type="protein sequence ID" value="MPM69954.1"/>
    <property type="molecule type" value="Genomic_DNA"/>
</dbReference>
<gene>
    <name evidence="1" type="ORF">SDC9_116902</name>
</gene>
<protein>
    <submittedName>
        <fullName evidence="1">Uncharacterized protein</fullName>
    </submittedName>
</protein>
<sequence>MLKWFMDLFFDVEEEVIEEHHENETPVKETSRPIKRIDIDKPVEKNKPAPMEAIVAKEEKRSIFIDDVAPKRQDIPTLSKPSVKENNYDFTPIISPMFGVDEKHQPQRAPVPEIKPEVKNNSALGTIISPIYGMELRTQTSVAGKMTSLDEPVVNIDLKDMLDTAFAGEAPEQDLTKVYSPQTVDYEPDPDTVIKKPTAAAESLFDQTLPVNEEDIFEEEKQPSLFDYLE</sequence>
<evidence type="ECO:0000313" key="1">
    <source>
        <dbReference type="EMBL" id="MPM69954.1"/>
    </source>
</evidence>